<protein>
    <submittedName>
        <fullName evidence="6">Zinc-binding alcohol dehydrogenase</fullName>
    </submittedName>
</protein>
<keyword evidence="4" id="KW-0862">Zinc</keyword>
<comment type="similarity">
    <text evidence="2">Belongs to the zinc-containing alcohol dehydrogenase family.</text>
</comment>
<dbReference type="PANTHER" id="PTHR43350">
    <property type="entry name" value="NAD-DEPENDENT ALCOHOL DEHYDROGENASE"/>
    <property type="match status" value="1"/>
</dbReference>
<evidence type="ECO:0000256" key="1">
    <source>
        <dbReference type="ARBA" id="ARBA00001947"/>
    </source>
</evidence>
<dbReference type="RefSeq" id="WP_367966168.1">
    <property type="nucleotide sequence ID" value="NZ_JBAKFI010000003.1"/>
</dbReference>
<sequence>MSHRNAQAFWITAPGRGEHRSEPLGQPGPGELVVRTIYSGISRGTEALVWHGQVPGSETRRMRAPFQAGDFPAPVKYGYVNVGLVEQGPPGWPGTAVFCLYPHQTRYIVPVDGVEPLPADLPAERAVLAANAETALNACWDAMPQAGERISVIGAGVVGMLTAALCSAIPGSEVELVDINPARRETASRLGIDFAHPDEARTANDRIIHASASEDGLRLALEVAANEATIIELSWFGDRAISLPIGEAFHSRRLTLRSSQVGQIPPLMQARWDHRRRLRKALQLLAAHPEWAVLIDGETPFEQLPQAMDAIISGAGLCHRIRYEE</sequence>
<reference evidence="6 7" key="1">
    <citation type="submission" date="2024-02" db="EMBL/GenBank/DDBJ databases">
        <title>New especies of Spiribacter isolated from saline water.</title>
        <authorList>
            <person name="Leon M.J."/>
            <person name="De La Haba R."/>
            <person name="Sanchez-Porro C."/>
            <person name="Ventosa A."/>
        </authorList>
    </citation>
    <scope>NUCLEOTIDE SEQUENCE [LARGE SCALE GENOMIC DNA]</scope>
    <source>
        <strain evidence="7">ag22IC4-227</strain>
    </source>
</reference>
<evidence type="ECO:0000256" key="4">
    <source>
        <dbReference type="ARBA" id="ARBA00022833"/>
    </source>
</evidence>
<name>A0ABV3S7I0_9GAMM</name>
<organism evidence="6 7">
    <name type="scientific">Spiribacter onubensis</name>
    <dbReference type="NCBI Taxonomy" id="3122420"/>
    <lineage>
        <taxon>Bacteria</taxon>
        <taxon>Pseudomonadati</taxon>
        <taxon>Pseudomonadota</taxon>
        <taxon>Gammaproteobacteria</taxon>
        <taxon>Chromatiales</taxon>
        <taxon>Ectothiorhodospiraceae</taxon>
        <taxon>Spiribacter</taxon>
    </lineage>
</organism>
<evidence type="ECO:0000256" key="3">
    <source>
        <dbReference type="ARBA" id="ARBA00022723"/>
    </source>
</evidence>
<dbReference type="EMBL" id="JBAKFJ010000001">
    <property type="protein sequence ID" value="MEX0385687.1"/>
    <property type="molecule type" value="Genomic_DNA"/>
</dbReference>
<dbReference type="InterPro" id="IPR011032">
    <property type="entry name" value="GroES-like_sf"/>
</dbReference>
<dbReference type="SUPFAM" id="SSF51735">
    <property type="entry name" value="NAD(P)-binding Rossmann-fold domains"/>
    <property type="match status" value="1"/>
</dbReference>
<evidence type="ECO:0000313" key="6">
    <source>
        <dbReference type="EMBL" id="MEX0385687.1"/>
    </source>
</evidence>
<comment type="caution">
    <text evidence="6">The sequence shown here is derived from an EMBL/GenBank/DDBJ whole genome shotgun (WGS) entry which is preliminary data.</text>
</comment>
<keyword evidence="7" id="KW-1185">Reference proteome</keyword>
<gene>
    <name evidence="6" type="ORF">V6X64_01585</name>
</gene>
<evidence type="ECO:0000256" key="2">
    <source>
        <dbReference type="ARBA" id="ARBA00008072"/>
    </source>
</evidence>
<keyword evidence="5" id="KW-0560">Oxidoreductase</keyword>
<evidence type="ECO:0000313" key="7">
    <source>
        <dbReference type="Proteomes" id="UP001556653"/>
    </source>
</evidence>
<keyword evidence="3" id="KW-0479">Metal-binding</keyword>
<dbReference type="Gene3D" id="3.90.180.10">
    <property type="entry name" value="Medium-chain alcohol dehydrogenases, catalytic domain"/>
    <property type="match status" value="1"/>
</dbReference>
<accession>A0ABV3S7I0</accession>
<dbReference type="SUPFAM" id="SSF50129">
    <property type="entry name" value="GroES-like"/>
    <property type="match status" value="1"/>
</dbReference>
<comment type="cofactor">
    <cofactor evidence="1">
        <name>Zn(2+)</name>
        <dbReference type="ChEBI" id="CHEBI:29105"/>
    </cofactor>
</comment>
<dbReference type="PANTHER" id="PTHR43350:SF19">
    <property type="entry name" value="D-GULOSIDE 3-DEHYDROGENASE"/>
    <property type="match status" value="1"/>
</dbReference>
<dbReference type="InterPro" id="IPR036291">
    <property type="entry name" value="NAD(P)-bd_dom_sf"/>
</dbReference>
<evidence type="ECO:0000256" key="5">
    <source>
        <dbReference type="ARBA" id="ARBA00023002"/>
    </source>
</evidence>
<dbReference type="Proteomes" id="UP001556653">
    <property type="component" value="Unassembled WGS sequence"/>
</dbReference>
<proteinExistence type="inferred from homology"/>
<dbReference type="CDD" id="cd08255">
    <property type="entry name" value="2-desacetyl-2-hydroxyethyl_bacteriochlorophyllide_like"/>
    <property type="match status" value="1"/>
</dbReference>